<proteinExistence type="predicted"/>
<dbReference type="InterPro" id="IPR036663">
    <property type="entry name" value="Fumarylacetoacetase_C_sf"/>
</dbReference>
<dbReference type="RefSeq" id="WP_051635549.1">
    <property type="nucleotide sequence ID" value="NZ_CAAAIS010000010.1"/>
</dbReference>
<dbReference type="PANTHER" id="PTHR11820:SF7">
    <property type="entry name" value="ACYLPYRUVASE FAHD1, MITOCHONDRIAL"/>
    <property type="match status" value="1"/>
</dbReference>
<dbReference type="EMBL" id="UGPB01000001">
    <property type="protein sequence ID" value="STY29100.1"/>
    <property type="molecule type" value="Genomic_DNA"/>
</dbReference>
<sequence>MFIDKVVCVGKNYLEHAKELGESIPQKPVLFLKPASVLQQVSGWGEQIEARFPDEESDVQPECEIVLRIAFDGFKMSEEEAKNAISDVTLGLDVTLRTRQSELKKQGHPWTTAKVFRDAAIIGPWIPRNQFEHYLETEFQMKINGTVCQCAKGSDMIMHPEKLIVYISHFFPLKTGDVIFTGTPAGMTSIFRRDKAELCWCHHSFSVQWE</sequence>
<reference evidence="3 4" key="1">
    <citation type="submission" date="2018-06" db="EMBL/GenBank/DDBJ databases">
        <authorList>
            <consortium name="Pathogen Informatics"/>
            <person name="Doyle S."/>
        </authorList>
    </citation>
    <scope>NUCLEOTIDE SEQUENCE [LARGE SCALE GENOMIC DNA]</scope>
    <source>
        <strain evidence="3 4">NCTC11532</strain>
    </source>
</reference>
<dbReference type="AlphaFoldDB" id="A0A378LRV0"/>
<dbReference type="OrthoDB" id="9805307at2"/>
<dbReference type="InterPro" id="IPR011234">
    <property type="entry name" value="Fumarylacetoacetase-like_C"/>
</dbReference>
<organism evidence="3 4">
    <name type="scientific">Legionella wadsworthii</name>
    <dbReference type="NCBI Taxonomy" id="28088"/>
    <lineage>
        <taxon>Bacteria</taxon>
        <taxon>Pseudomonadati</taxon>
        <taxon>Pseudomonadota</taxon>
        <taxon>Gammaproteobacteria</taxon>
        <taxon>Legionellales</taxon>
        <taxon>Legionellaceae</taxon>
        <taxon>Legionella</taxon>
    </lineage>
</organism>
<name>A0A378LRV0_9GAMM</name>
<keyword evidence="1" id="KW-0479">Metal-binding</keyword>
<dbReference type="Proteomes" id="UP000255297">
    <property type="component" value="Unassembled WGS sequence"/>
</dbReference>
<dbReference type="SUPFAM" id="SSF56529">
    <property type="entry name" value="FAH"/>
    <property type="match status" value="1"/>
</dbReference>
<dbReference type="Pfam" id="PF01557">
    <property type="entry name" value="FAA_hydrolase"/>
    <property type="match status" value="1"/>
</dbReference>
<evidence type="ECO:0000313" key="4">
    <source>
        <dbReference type="Proteomes" id="UP000255297"/>
    </source>
</evidence>
<evidence type="ECO:0000259" key="2">
    <source>
        <dbReference type="Pfam" id="PF01557"/>
    </source>
</evidence>
<dbReference type="GO" id="GO:0046872">
    <property type="term" value="F:metal ion binding"/>
    <property type="evidence" value="ECO:0007669"/>
    <property type="project" value="UniProtKB-KW"/>
</dbReference>
<dbReference type="PANTHER" id="PTHR11820">
    <property type="entry name" value="ACYLPYRUVASE"/>
    <property type="match status" value="1"/>
</dbReference>
<protein>
    <submittedName>
        <fullName evidence="3">2-keto-4-pentenoate hydratase/2-oxohepta-3-ene-1,7-dioic acid hydratase (Catechol pathway)</fullName>
    </submittedName>
</protein>
<dbReference type="Gene3D" id="3.90.850.10">
    <property type="entry name" value="Fumarylacetoacetase-like, C-terminal domain"/>
    <property type="match status" value="1"/>
</dbReference>
<gene>
    <name evidence="3" type="primary">ycgM</name>
    <name evidence="3" type="ORF">NCTC11532_01280</name>
</gene>
<dbReference type="GO" id="GO:0018773">
    <property type="term" value="F:acetylpyruvate hydrolase activity"/>
    <property type="evidence" value="ECO:0007669"/>
    <property type="project" value="TreeGrafter"/>
</dbReference>
<dbReference type="STRING" id="1122170.GCA_000701265_01203"/>
<evidence type="ECO:0000256" key="1">
    <source>
        <dbReference type="ARBA" id="ARBA00022723"/>
    </source>
</evidence>
<feature type="domain" description="Fumarylacetoacetase-like C-terminal" evidence="2">
    <location>
        <begin position="5"/>
        <end position="193"/>
    </location>
</feature>
<keyword evidence="4" id="KW-1185">Reference proteome</keyword>
<evidence type="ECO:0000313" key="3">
    <source>
        <dbReference type="EMBL" id="STY29100.1"/>
    </source>
</evidence>
<accession>A0A378LRV0</accession>